<reference evidence="1" key="2">
    <citation type="submission" date="2020-11" db="EMBL/GenBank/DDBJ databases">
        <authorList>
            <person name="McCartney M.A."/>
            <person name="Auch B."/>
            <person name="Kono T."/>
            <person name="Mallez S."/>
            <person name="Becker A."/>
            <person name="Gohl D.M."/>
            <person name="Silverstein K.A.T."/>
            <person name="Koren S."/>
            <person name="Bechman K.B."/>
            <person name="Herman A."/>
            <person name="Abrahante J.E."/>
            <person name="Garbe J."/>
        </authorList>
    </citation>
    <scope>NUCLEOTIDE SEQUENCE</scope>
    <source>
        <strain evidence="1">Duluth1</strain>
        <tissue evidence="1">Whole animal</tissue>
    </source>
</reference>
<gene>
    <name evidence="1" type="ORF">DPMN_145058</name>
</gene>
<dbReference type="EMBL" id="JAIWYP010000007">
    <property type="protein sequence ID" value="KAH3791569.1"/>
    <property type="molecule type" value="Genomic_DNA"/>
</dbReference>
<dbReference type="SUPFAM" id="SSF49854">
    <property type="entry name" value="Spermadhesin, CUB domain"/>
    <property type="match status" value="1"/>
</dbReference>
<dbReference type="Proteomes" id="UP000828390">
    <property type="component" value="Unassembled WGS sequence"/>
</dbReference>
<dbReference type="InterPro" id="IPR035914">
    <property type="entry name" value="Sperma_CUB_dom_sf"/>
</dbReference>
<evidence type="ECO:0000313" key="1">
    <source>
        <dbReference type="EMBL" id="KAH3791569.1"/>
    </source>
</evidence>
<keyword evidence="2" id="KW-1185">Reference proteome</keyword>
<organism evidence="1 2">
    <name type="scientific">Dreissena polymorpha</name>
    <name type="common">Zebra mussel</name>
    <name type="synonym">Mytilus polymorpha</name>
    <dbReference type="NCBI Taxonomy" id="45954"/>
    <lineage>
        <taxon>Eukaryota</taxon>
        <taxon>Metazoa</taxon>
        <taxon>Spiralia</taxon>
        <taxon>Lophotrochozoa</taxon>
        <taxon>Mollusca</taxon>
        <taxon>Bivalvia</taxon>
        <taxon>Autobranchia</taxon>
        <taxon>Heteroconchia</taxon>
        <taxon>Euheterodonta</taxon>
        <taxon>Imparidentia</taxon>
        <taxon>Neoheterodontei</taxon>
        <taxon>Myida</taxon>
        <taxon>Dreissenoidea</taxon>
        <taxon>Dreissenidae</taxon>
        <taxon>Dreissena</taxon>
    </lineage>
</organism>
<dbReference type="AlphaFoldDB" id="A0A9D4J0N1"/>
<dbReference type="Gene3D" id="2.60.120.290">
    <property type="entry name" value="Spermadhesin, CUB domain"/>
    <property type="match status" value="1"/>
</dbReference>
<evidence type="ECO:0000313" key="2">
    <source>
        <dbReference type="Proteomes" id="UP000828390"/>
    </source>
</evidence>
<name>A0A9D4J0N1_DREPO</name>
<protein>
    <submittedName>
        <fullName evidence="1">Uncharacterized protein</fullName>
    </submittedName>
</protein>
<reference evidence="1" key="1">
    <citation type="journal article" date="2019" name="bioRxiv">
        <title>The Genome of the Zebra Mussel, Dreissena polymorpha: A Resource for Invasive Species Research.</title>
        <authorList>
            <person name="McCartney M.A."/>
            <person name="Auch B."/>
            <person name="Kono T."/>
            <person name="Mallez S."/>
            <person name="Zhang Y."/>
            <person name="Obille A."/>
            <person name="Becker A."/>
            <person name="Abrahante J.E."/>
            <person name="Garbe J."/>
            <person name="Badalamenti J.P."/>
            <person name="Herman A."/>
            <person name="Mangelson H."/>
            <person name="Liachko I."/>
            <person name="Sullivan S."/>
            <person name="Sone E.D."/>
            <person name="Koren S."/>
            <person name="Silverstein K.A.T."/>
            <person name="Beckman K.B."/>
            <person name="Gohl D.M."/>
        </authorList>
    </citation>
    <scope>NUCLEOTIDE SEQUENCE</scope>
    <source>
        <strain evidence="1">Duluth1</strain>
        <tissue evidence="1">Whole animal</tissue>
    </source>
</reference>
<comment type="caution">
    <text evidence="1">The sequence shown here is derived from an EMBL/GenBank/DDBJ whole genome shotgun (WGS) entry which is preliminary data.</text>
</comment>
<sequence>MYYCYLIIACRQHFTAVAGHLTSVHSSDVNGEVTECEIYVIVTPGRSVQITFTEFHVVDISGHPGCIKVMEDTRLI</sequence>
<accession>A0A9D4J0N1</accession>
<proteinExistence type="predicted"/>